<dbReference type="OrthoDB" id="5772010at2"/>
<comment type="caution">
    <text evidence="2">The sequence shown here is derived from an EMBL/GenBank/DDBJ whole genome shotgun (WGS) entry which is preliminary data.</text>
</comment>
<dbReference type="RefSeq" id="WP_155694717.1">
    <property type="nucleotide sequence ID" value="NZ_WOCD01000002.1"/>
</dbReference>
<proteinExistence type="predicted"/>
<gene>
    <name evidence="2" type="ORF">GNP35_03905</name>
</gene>
<feature type="region of interest" description="Disordered" evidence="1">
    <location>
        <begin position="56"/>
        <end position="85"/>
    </location>
</feature>
<feature type="compositionally biased region" description="Low complexity" evidence="1">
    <location>
        <begin position="57"/>
        <end position="66"/>
    </location>
</feature>
<dbReference type="Proteomes" id="UP000439994">
    <property type="component" value="Unassembled WGS sequence"/>
</dbReference>
<protein>
    <submittedName>
        <fullName evidence="2">Uncharacterized protein</fullName>
    </submittedName>
</protein>
<accession>A0A6N8F565</accession>
<reference evidence="2 3" key="1">
    <citation type="submission" date="2019-11" db="EMBL/GenBank/DDBJ databases">
        <title>P. haliotis isolates from Z. marina roots.</title>
        <authorList>
            <person name="Cohen M."/>
            <person name="Jospin G."/>
            <person name="Eisen J.A."/>
            <person name="Coil D.A."/>
        </authorList>
    </citation>
    <scope>NUCLEOTIDE SEQUENCE [LARGE SCALE GENOMIC DNA]</scope>
    <source>
        <strain evidence="2 3">UCD-MCMsp1aY</strain>
    </source>
</reference>
<dbReference type="EMBL" id="WOCD01000002">
    <property type="protein sequence ID" value="MUH71705.1"/>
    <property type="molecule type" value="Genomic_DNA"/>
</dbReference>
<evidence type="ECO:0000256" key="1">
    <source>
        <dbReference type="SAM" id="MobiDB-lite"/>
    </source>
</evidence>
<sequence>MSKLDKDQVLSDFTAAYVAKNGKEPSVEVKSGWYSIDGGKNVRLAAIEEMTQELSGSAPAAKAAEPAKAKKSAKKAAPASKVTEAKSAGFKVVKKGDGYNPANFWLDYLASLNSDSRTPQGFY</sequence>
<evidence type="ECO:0000313" key="2">
    <source>
        <dbReference type="EMBL" id="MUH71705.1"/>
    </source>
</evidence>
<name>A0A6N8F565_9GAMM</name>
<organism evidence="2 3">
    <name type="scientific">Psychrosphaera haliotis</name>
    <dbReference type="NCBI Taxonomy" id="555083"/>
    <lineage>
        <taxon>Bacteria</taxon>
        <taxon>Pseudomonadati</taxon>
        <taxon>Pseudomonadota</taxon>
        <taxon>Gammaproteobacteria</taxon>
        <taxon>Alteromonadales</taxon>
        <taxon>Pseudoalteromonadaceae</taxon>
        <taxon>Psychrosphaera</taxon>
    </lineage>
</organism>
<dbReference type="AlphaFoldDB" id="A0A6N8F565"/>
<evidence type="ECO:0000313" key="3">
    <source>
        <dbReference type="Proteomes" id="UP000439994"/>
    </source>
</evidence>
<keyword evidence="3" id="KW-1185">Reference proteome</keyword>